<sequence length="86" mass="9830">MPISEQVGSLCTIRNISRLRLFLDFDTCDVVIRALVLSRLDYSKGSLLGCNASDIRRLQRIQNWAAELVCQSSKFYLATPCLRRLH</sequence>
<evidence type="ECO:0000313" key="1">
    <source>
        <dbReference type="EMBL" id="KAJ8051043.1"/>
    </source>
</evidence>
<accession>A0A9Q1HMD9</accession>
<dbReference type="AlphaFoldDB" id="A0A9Q1HMD9"/>
<dbReference type="Proteomes" id="UP001152320">
    <property type="component" value="Chromosome 1"/>
</dbReference>
<evidence type="ECO:0000313" key="2">
    <source>
        <dbReference type="Proteomes" id="UP001152320"/>
    </source>
</evidence>
<organism evidence="1 2">
    <name type="scientific">Holothuria leucospilota</name>
    <name type="common">Black long sea cucumber</name>
    <name type="synonym">Mertensiothuria leucospilota</name>
    <dbReference type="NCBI Taxonomy" id="206669"/>
    <lineage>
        <taxon>Eukaryota</taxon>
        <taxon>Metazoa</taxon>
        <taxon>Echinodermata</taxon>
        <taxon>Eleutherozoa</taxon>
        <taxon>Echinozoa</taxon>
        <taxon>Holothuroidea</taxon>
        <taxon>Aspidochirotacea</taxon>
        <taxon>Aspidochirotida</taxon>
        <taxon>Holothuriidae</taxon>
        <taxon>Holothuria</taxon>
    </lineage>
</organism>
<keyword evidence="2" id="KW-1185">Reference proteome</keyword>
<gene>
    <name evidence="1" type="ORF">HOLleu_04465</name>
</gene>
<name>A0A9Q1HMD9_HOLLE</name>
<dbReference type="EMBL" id="JAIZAY010000001">
    <property type="protein sequence ID" value="KAJ8051043.1"/>
    <property type="molecule type" value="Genomic_DNA"/>
</dbReference>
<proteinExistence type="predicted"/>
<protein>
    <submittedName>
        <fullName evidence="1">Uncharacterized protein</fullName>
    </submittedName>
</protein>
<reference evidence="1" key="1">
    <citation type="submission" date="2021-10" db="EMBL/GenBank/DDBJ databases">
        <title>Tropical sea cucumber genome reveals ecological adaptation and Cuvierian tubules defense mechanism.</title>
        <authorList>
            <person name="Chen T."/>
        </authorList>
    </citation>
    <scope>NUCLEOTIDE SEQUENCE</scope>
    <source>
        <strain evidence="1">Nanhai2018</strain>
        <tissue evidence="1">Muscle</tissue>
    </source>
</reference>
<comment type="caution">
    <text evidence="1">The sequence shown here is derived from an EMBL/GenBank/DDBJ whole genome shotgun (WGS) entry which is preliminary data.</text>
</comment>